<dbReference type="PANTHER" id="PTHR46865:SF7">
    <property type="entry name" value="MONOOXYGENASE, PUTATIVE (AFU_ORTHOLOGUE AFUA_8G07040)-RELATED"/>
    <property type="match status" value="1"/>
</dbReference>
<dbReference type="PANTHER" id="PTHR46865">
    <property type="entry name" value="OXIDOREDUCTASE-RELATED"/>
    <property type="match status" value="1"/>
</dbReference>
<evidence type="ECO:0000256" key="3">
    <source>
        <dbReference type="ARBA" id="ARBA00023002"/>
    </source>
</evidence>
<accession>A0A9P1H0K3</accession>
<dbReference type="OrthoDB" id="655030at2759"/>
<dbReference type="GO" id="GO:0071949">
    <property type="term" value="F:FAD binding"/>
    <property type="evidence" value="ECO:0007669"/>
    <property type="project" value="InterPro"/>
</dbReference>
<evidence type="ECO:0000256" key="2">
    <source>
        <dbReference type="ARBA" id="ARBA00022827"/>
    </source>
</evidence>
<feature type="domain" description="FAD-binding" evidence="4">
    <location>
        <begin position="5"/>
        <end position="151"/>
    </location>
</feature>
<dbReference type="InterPro" id="IPR036188">
    <property type="entry name" value="FAD/NAD-bd_sf"/>
</dbReference>
<dbReference type="Gene3D" id="3.30.9.10">
    <property type="entry name" value="D-Amino Acid Oxidase, subunit A, domain 2"/>
    <property type="match status" value="1"/>
</dbReference>
<organism evidence="5 6">
    <name type="scientific">Parascedosporium putredinis</name>
    <dbReference type="NCBI Taxonomy" id="1442378"/>
    <lineage>
        <taxon>Eukaryota</taxon>
        <taxon>Fungi</taxon>
        <taxon>Dikarya</taxon>
        <taxon>Ascomycota</taxon>
        <taxon>Pezizomycotina</taxon>
        <taxon>Sordariomycetes</taxon>
        <taxon>Hypocreomycetidae</taxon>
        <taxon>Microascales</taxon>
        <taxon>Microascaceae</taxon>
        <taxon>Parascedosporium</taxon>
    </lineage>
</organism>
<evidence type="ECO:0000313" key="6">
    <source>
        <dbReference type="Proteomes" id="UP000838763"/>
    </source>
</evidence>
<evidence type="ECO:0000256" key="1">
    <source>
        <dbReference type="ARBA" id="ARBA00022630"/>
    </source>
</evidence>
<dbReference type="Gene3D" id="3.50.50.60">
    <property type="entry name" value="FAD/NAD(P)-binding domain"/>
    <property type="match status" value="2"/>
</dbReference>
<dbReference type="InterPro" id="IPR051704">
    <property type="entry name" value="FAD_aromatic-hydroxylase"/>
</dbReference>
<evidence type="ECO:0000313" key="5">
    <source>
        <dbReference type="EMBL" id="CAI4213218.1"/>
    </source>
</evidence>
<dbReference type="SUPFAM" id="SSF51905">
    <property type="entry name" value="FAD/NAD(P)-binding domain"/>
    <property type="match status" value="1"/>
</dbReference>
<evidence type="ECO:0000259" key="4">
    <source>
        <dbReference type="Pfam" id="PF01494"/>
    </source>
</evidence>
<dbReference type="Pfam" id="PF01494">
    <property type="entry name" value="FAD_binding_3"/>
    <property type="match status" value="1"/>
</dbReference>
<keyword evidence="6" id="KW-1185">Reference proteome</keyword>
<dbReference type="AlphaFoldDB" id="A0A9P1H0K3"/>
<keyword evidence="3" id="KW-0560">Oxidoreductase</keyword>
<proteinExistence type="predicted"/>
<gene>
    <name evidence="5" type="ORF">PPNO1_LOCUS2968</name>
</gene>
<dbReference type="EMBL" id="CALLCH030000007">
    <property type="protein sequence ID" value="CAI4213218.1"/>
    <property type="molecule type" value="Genomic_DNA"/>
</dbReference>
<reference evidence="5" key="1">
    <citation type="submission" date="2022-11" db="EMBL/GenBank/DDBJ databases">
        <authorList>
            <person name="Scott C."/>
            <person name="Bruce N."/>
        </authorList>
    </citation>
    <scope>NUCLEOTIDE SEQUENCE</scope>
</reference>
<sequence length="379" mass="41832">MARLNILINGAGIAGNALAFWLTKLGHKVRVVERFPSLRTTGLQLDLRGHAIPLLKRMGLEKVFRQNMAPEQGMQIVGSSGRRWAYFPGGTTSEGLQAFSTEWEIMRGDLCRILYDACRENAVFAFGTGIESYKQVDKSVEVQFTDGTTDTFDLVVEGEEYIATAYVAPGGKGVMTRRTSANQLQVYLTCRTDSAALKTARNGDIEAEKAGLAQEMRGSGWITDEFLDALPEAQNFYCERLGLVDMKPWYDGHVVLVGDAGYCPSVLTGMGTTCAFMGAYILAGEIGKHCGSTDKVTAQDGISEALRAYDEKFRPYMDKIHEGVAENSDWWPKTSFGILMMNMAAGIASLLRINLPSKFVSKEDIKGWDLPEYEELGRF</sequence>
<dbReference type="Proteomes" id="UP000838763">
    <property type="component" value="Unassembled WGS sequence"/>
</dbReference>
<comment type="caution">
    <text evidence="5">The sequence shown here is derived from an EMBL/GenBank/DDBJ whole genome shotgun (WGS) entry which is preliminary data.</text>
</comment>
<dbReference type="InterPro" id="IPR002938">
    <property type="entry name" value="FAD-bd"/>
</dbReference>
<name>A0A9P1H0K3_9PEZI</name>
<protein>
    <recommendedName>
        <fullName evidence="4">FAD-binding domain-containing protein</fullName>
    </recommendedName>
</protein>
<dbReference type="GO" id="GO:0016491">
    <property type="term" value="F:oxidoreductase activity"/>
    <property type="evidence" value="ECO:0007669"/>
    <property type="project" value="UniProtKB-KW"/>
</dbReference>
<keyword evidence="2" id="KW-0274">FAD</keyword>
<keyword evidence="1" id="KW-0285">Flavoprotein</keyword>